<accession>A0A382TF70</accession>
<evidence type="ECO:0000313" key="1">
    <source>
        <dbReference type="EMBL" id="SVD20425.1"/>
    </source>
</evidence>
<dbReference type="InterPro" id="IPR031823">
    <property type="entry name" value="TatT"/>
</dbReference>
<protein>
    <submittedName>
        <fullName evidence="1">Uncharacterized protein</fullName>
    </submittedName>
</protein>
<dbReference type="EMBL" id="UINC01135956">
    <property type="protein sequence ID" value="SVD20425.1"/>
    <property type="molecule type" value="Genomic_DNA"/>
</dbReference>
<gene>
    <name evidence="1" type="ORF">METZ01_LOCUS373279</name>
</gene>
<proteinExistence type="predicted"/>
<dbReference type="Gene3D" id="1.25.40.920">
    <property type="entry name" value="TRAP transporter T-component"/>
    <property type="match status" value="1"/>
</dbReference>
<dbReference type="InterPro" id="IPR038537">
    <property type="entry name" value="TatT_sf"/>
</dbReference>
<organism evidence="1">
    <name type="scientific">marine metagenome</name>
    <dbReference type="NCBI Taxonomy" id="408172"/>
    <lineage>
        <taxon>unclassified sequences</taxon>
        <taxon>metagenomes</taxon>
        <taxon>ecological metagenomes</taxon>
    </lineage>
</organism>
<feature type="non-terminal residue" evidence="1">
    <location>
        <position position="1"/>
    </location>
</feature>
<dbReference type="AlphaFoldDB" id="A0A382TF70"/>
<reference evidence="1" key="1">
    <citation type="submission" date="2018-05" db="EMBL/GenBank/DDBJ databases">
        <authorList>
            <person name="Lanie J.A."/>
            <person name="Ng W.-L."/>
            <person name="Kazmierczak K.M."/>
            <person name="Andrzejewski T.M."/>
            <person name="Davidsen T.M."/>
            <person name="Wayne K.J."/>
            <person name="Tettelin H."/>
            <person name="Glass J.I."/>
            <person name="Rusch D."/>
            <person name="Podicherti R."/>
            <person name="Tsui H.-C.T."/>
            <person name="Winkler M.E."/>
        </authorList>
    </citation>
    <scope>NUCLEOTIDE SEQUENCE</scope>
</reference>
<dbReference type="Pfam" id="PF16811">
    <property type="entry name" value="TAtT"/>
    <property type="match status" value="1"/>
</dbReference>
<name>A0A382TF70_9ZZZZ</name>
<sequence>SLLITSCASMVSTVASDLAVNLSTAVLNQNDPATVRDGAPAYLLLLDSLLENNPRDPVLLSSAATLYATYGTVFSEDANRASRLTQRAREYSNMAICSTYRPSCDWEGMLFTDYERTLDGLSAKDTQVMYSHGLSSLAWIRVHSADYTAIAYLPYVEALFERYLEINDGSDDATIHTYLGILKTLIPTGLGGDPEKGRAHFERAIQLSNGKDLSAKVEFANSYARLMYERDLHDRLLNEVLAADPEAPRLTLTNVLAQRQAKELLAAADDYF</sequence>